<protein>
    <submittedName>
        <fullName evidence="2">Uncharacterized protein</fullName>
    </submittedName>
</protein>
<keyword evidence="3" id="KW-1185">Reference proteome</keyword>
<organism evidence="2 3">
    <name type="scientific">Noviherbaspirillum aridicola</name>
    <dbReference type="NCBI Taxonomy" id="2849687"/>
    <lineage>
        <taxon>Bacteria</taxon>
        <taxon>Pseudomonadati</taxon>
        <taxon>Pseudomonadota</taxon>
        <taxon>Betaproteobacteria</taxon>
        <taxon>Burkholderiales</taxon>
        <taxon>Oxalobacteraceae</taxon>
        <taxon>Noviherbaspirillum</taxon>
    </lineage>
</organism>
<dbReference type="RefSeq" id="WP_220808218.1">
    <property type="nucleotide sequence ID" value="NZ_BPMK01000008.1"/>
</dbReference>
<sequence>MATIRLSTKEVQVDDTIYVFDVVQVADRFEACVAMTDVDHCTLDHPPVSKRPVDAAARPEEGAAA</sequence>
<reference evidence="2 3" key="1">
    <citation type="journal article" date="2022" name="Int. J. Syst. Evol. Microbiol.">
        <title>Noviherbaspirillum aridicola sp. nov., isolated from an arid soil in Pakistan.</title>
        <authorList>
            <person name="Khan I.U."/>
            <person name="Saqib M."/>
            <person name="Amin A."/>
            <person name="Hussain F."/>
            <person name="Li L."/>
            <person name="Liu Y.H."/>
            <person name="Fang B.Z."/>
            <person name="Ahmed I."/>
            <person name="Li W.J."/>
        </authorList>
    </citation>
    <scope>NUCLEOTIDE SEQUENCE [LARGE SCALE GENOMIC DNA]</scope>
    <source>
        <strain evidence="2 3">NCCP-691</strain>
    </source>
</reference>
<feature type="region of interest" description="Disordered" evidence="1">
    <location>
        <begin position="45"/>
        <end position="65"/>
    </location>
</feature>
<evidence type="ECO:0000313" key="2">
    <source>
        <dbReference type="EMBL" id="GIZ52052.1"/>
    </source>
</evidence>
<name>A0ABQ4Q4R8_9BURK</name>
<comment type="caution">
    <text evidence="2">The sequence shown here is derived from an EMBL/GenBank/DDBJ whole genome shotgun (WGS) entry which is preliminary data.</text>
</comment>
<feature type="compositionally biased region" description="Basic and acidic residues" evidence="1">
    <location>
        <begin position="51"/>
        <end position="65"/>
    </location>
</feature>
<dbReference type="EMBL" id="BPMK01000008">
    <property type="protein sequence ID" value="GIZ52052.1"/>
    <property type="molecule type" value="Genomic_DNA"/>
</dbReference>
<evidence type="ECO:0000256" key="1">
    <source>
        <dbReference type="SAM" id="MobiDB-lite"/>
    </source>
</evidence>
<accession>A0ABQ4Q4R8</accession>
<gene>
    <name evidence="2" type="ORF">NCCP691_20660</name>
</gene>
<dbReference type="Proteomes" id="UP000887222">
    <property type="component" value="Unassembled WGS sequence"/>
</dbReference>
<evidence type="ECO:0000313" key="3">
    <source>
        <dbReference type="Proteomes" id="UP000887222"/>
    </source>
</evidence>
<proteinExistence type="predicted"/>